<dbReference type="EMBL" id="MSCO01000001">
    <property type="protein sequence ID" value="PQJ88845.1"/>
    <property type="molecule type" value="Genomic_DNA"/>
</dbReference>
<sequence length="172" mass="19214">MADFVIIYNEGKFMTKLKTQFDITKEILSLNAKQFGLTSTTKSVLVHLSCYFGDKHRTGKFSCFPSQARLSNETGYSRQTVLKALKDCEILGFISSAFRISASGDPTSKLYHWKGIPKQPDEDKESQMTIEVAETIASSTHTLNDFSSITSTTRIIESSDISSMLVEEESPF</sequence>
<comment type="caution">
    <text evidence="1">The sequence shown here is derived from an EMBL/GenBank/DDBJ whole genome shotgun (WGS) entry which is preliminary data.</text>
</comment>
<reference evidence="1 2" key="1">
    <citation type="submission" date="2016-12" db="EMBL/GenBank/DDBJ databases">
        <title>Diversity of luminous bacteria.</title>
        <authorList>
            <person name="Yoshizawa S."/>
            <person name="Kogure K."/>
        </authorList>
    </citation>
    <scope>NUCLEOTIDE SEQUENCE [LARGE SCALE GENOMIC DNA]</scope>
    <source>
        <strain evidence="1 2">ATCC 33715</strain>
    </source>
</reference>
<dbReference type="Proteomes" id="UP000239263">
    <property type="component" value="Unassembled WGS sequence"/>
</dbReference>
<evidence type="ECO:0000313" key="2">
    <source>
        <dbReference type="Proteomes" id="UP000239263"/>
    </source>
</evidence>
<dbReference type="Gene3D" id="1.10.10.10">
    <property type="entry name" value="Winged helix-like DNA-binding domain superfamily/Winged helix DNA-binding domain"/>
    <property type="match status" value="1"/>
</dbReference>
<dbReference type="AlphaFoldDB" id="A0A2S7XCI7"/>
<name>A0A2S7XCI7_9GAMM</name>
<organism evidence="1 2">
    <name type="scientific">Aliivibrio sifiae</name>
    <dbReference type="NCBI Taxonomy" id="566293"/>
    <lineage>
        <taxon>Bacteria</taxon>
        <taxon>Pseudomonadati</taxon>
        <taxon>Pseudomonadota</taxon>
        <taxon>Gammaproteobacteria</taxon>
        <taxon>Vibrionales</taxon>
        <taxon>Vibrionaceae</taxon>
        <taxon>Aliivibrio</taxon>
    </lineage>
</organism>
<evidence type="ECO:0008006" key="3">
    <source>
        <dbReference type="Google" id="ProtNLM"/>
    </source>
</evidence>
<accession>A0A2S7XCI7</accession>
<proteinExistence type="predicted"/>
<gene>
    <name evidence="1" type="ORF">BTO22_04290</name>
</gene>
<dbReference type="InterPro" id="IPR036388">
    <property type="entry name" value="WH-like_DNA-bd_sf"/>
</dbReference>
<protein>
    <recommendedName>
        <fullName evidence="3">Helix-turn-helix domain-containing protein</fullName>
    </recommendedName>
</protein>
<evidence type="ECO:0000313" key="1">
    <source>
        <dbReference type="EMBL" id="PQJ88845.1"/>
    </source>
</evidence>